<evidence type="ECO:0000313" key="2">
    <source>
        <dbReference type="WBParaSite" id="nRc.2.0.1.t04849-RA"/>
    </source>
</evidence>
<sequence>MECADEFPHTCSMYSSAPLDMNITNQSLHLASLAAERTAIPVDMENIILPSINLVNLLQQQRTLT</sequence>
<reference evidence="2" key="1">
    <citation type="submission" date="2022-11" db="UniProtKB">
        <authorList>
            <consortium name="WormBaseParasite"/>
        </authorList>
    </citation>
    <scope>IDENTIFICATION</scope>
</reference>
<proteinExistence type="predicted"/>
<dbReference type="AlphaFoldDB" id="A0A915HSW4"/>
<organism evidence="1 2">
    <name type="scientific">Romanomermis culicivorax</name>
    <name type="common">Nematode worm</name>
    <dbReference type="NCBI Taxonomy" id="13658"/>
    <lineage>
        <taxon>Eukaryota</taxon>
        <taxon>Metazoa</taxon>
        <taxon>Ecdysozoa</taxon>
        <taxon>Nematoda</taxon>
        <taxon>Enoplea</taxon>
        <taxon>Dorylaimia</taxon>
        <taxon>Mermithida</taxon>
        <taxon>Mermithoidea</taxon>
        <taxon>Mermithidae</taxon>
        <taxon>Romanomermis</taxon>
    </lineage>
</organism>
<accession>A0A915HSW4</accession>
<dbReference type="Proteomes" id="UP000887565">
    <property type="component" value="Unplaced"/>
</dbReference>
<dbReference type="WBParaSite" id="nRc.2.0.1.t04849-RA">
    <property type="protein sequence ID" value="nRc.2.0.1.t04849-RA"/>
    <property type="gene ID" value="nRc.2.0.1.g04849"/>
</dbReference>
<protein>
    <submittedName>
        <fullName evidence="2">Uncharacterized protein</fullName>
    </submittedName>
</protein>
<evidence type="ECO:0000313" key="1">
    <source>
        <dbReference type="Proteomes" id="UP000887565"/>
    </source>
</evidence>
<name>A0A915HSW4_ROMCU</name>
<keyword evidence="1" id="KW-1185">Reference proteome</keyword>